<keyword evidence="3" id="KW-1185">Reference proteome</keyword>
<organism evidence="2 3">
    <name type="scientific">Strigamia maritima</name>
    <name type="common">European centipede</name>
    <name type="synonym">Geophilus maritimus</name>
    <dbReference type="NCBI Taxonomy" id="126957"/>
    <lineage>
        <taxon>Eukaryota</taxon>
        <taxon>Metazoa</taxon>
        <taxon>Ecdysozoa</taxon>
        <taxon>Arthropoda</taxon>
        <taxon>Myriapoda</taxon>
        <taxon>Chilopoda</taxon>
        <taxon>Pleurostigmophora</taxon>
        <taxon>Geophilomorpha</taxon>
        <taxon>Linotaeniidae</taxon>
        <taxon>Strigamia</taxon>
    </lineage>
</organism>
<feature type="active site" evidence="1">
    <location>
        <position position="203"/>
    </location>
</feature>
<dbReference type="AlphaFoldDB" id="T1IQU1"/>
<proteinExistence type="predicted"/>
<dbReference type="EMBL" id="JH431313">
    <property type="status" value="NOT_ANNOTATED_CDS"/>
    <property type="molecule type" value="Genomic_DNA"/>
</dbReference>
<feature type="active site" evidence="1">
    <location>
        <position position="151"/>
    </location>
</feature>
<sequence>MLVPMPVPAEVPRNIARNAVFMKDREGKRGNNFDDILFLVNRNGFPVENETWEMMWEFAMLQYPHKKDVINSIRYSEELKQQTSPVAPSMVNGNGNAVNPWDFTIAVQDYMEKLQYNHTGTQFFEIKKNKSMASLMETAKAMMRESLPIKCLESVVLGICLTNGLPNLERFPINFKTRFCERSYYHVVLGIYYGGVYGALGLSRRADLMYKPLVYKSLSDMVFDYVYCYKRYEHRVVKLTIGHYVPHNPKVNDSINWKGLCLHLNQMIEEQARKETDKYARVLRSGNMHGPIVLPPKGLISHLGRSVPQKAESYDDISAMAISSEYHRGVQCHGNYTRRGV</sequence>
<dbReference type="GO" id="GO:0005737">
    <property type="term" value="C:cytoplasm"/>
    <property type="evidence" value="ECO:0007669"/>
    <property type="project" value="InterPro"/>
</dbReference>
<evidence type="ECO:0000313" key="2">
    <source>
        <dbReference type="EnsemblMetazoa" id="SMAR003415-PA"/>
    </source>
</evidence>
<dbReference type="OMA" id="HSYEVIN"/>
<dbReference type="InterPro" id="IPR028131">
    <property type="entry name" value="VASH1"/>
</dbReference>
<dbReference type="PhylomeDB" id="T1IQU1"/>
<evidence type="ECO:0000313" key="3">
    <source>
        <dbReference type="Proteomes" id="UP000014500"/>
    </source>
</evidence>
<protein>
    <recommendedName>
        <fullName evidence="4">Vasohibin</fullName>
    </recommendedName>
</protein>
<accession>T1IQU1</accession>
<dbReference type="Pfam" id="PF14822">
    <property type="entry name" value="Vasohibin"/>
    <property type="match status" value="1"/>
</dbReference>
<evidence type="ECO:0008006" key="4">
    <source>
        <dbReference type="Google" id="ProtNLM"/>
    </source>
</evidence>
<name>T1IQU1_STRMM</name>
<reference evidence="3" key="1">
    <citation type="submission" date="2011-05" db="EMBL/GenBank/DDBJ databases">
        <authorList>
            <person name="Richards S.R."/>
            <person name="Qu J."/>
            <person name="Jiang H."/>
            <person name="Jhangiani S.N."/>
            <person name="Agravi P."/>
            <person name="Goodspeed R."/>
            <person name="Gross S."/>
            <person name="Mandapat C."/>
            <person name="Jackson L."/>
            <person name="Mathew T."/>
            <person name="Pu L."/>
            <person name="Thornton R."/>
            <person name="Saada N."/>
            <person name="Wilczek-Boney K.B."/>
            <person name="Lee S."/>
            <person name="Kovar C."/>
            <person name="Wu Y."/>
            <person name="Scherer S.E."/>
            <person name="Worley K.C."/>
            <person name="Muzny D.M."/>
            <person name="Gibbs R."/>
        </authorList>
    </citation>
    <scope>NUCLEOTIDE SEQUENCE</scope>
    <source>
        <strain evidence="3">Brora</strain>
    </source>
</reference>
<dbReference type="eggNOG" id="ENOG502QPPX">
    <property type="taxonomic scope" value="Eukaryota"/>
</dbReference>
<reference evidence="2" key="2">
    <citation type="submission" date="2015-02" db="UniProtKB">
        <authorList>
            <consortium name="EnsemblMetazoa"/>
        </authorList>
    </citation>
    <scope>IDENTIFICATION</scope>
</reference>
<dbReference type="EnsemblMetazoa" id="SMAR003415-RA">
    <property type="protein sequence ID" value="SMAR003415-PA"/>
    <property type="gene ID" value="SMAR003415"/>
</dbReference>
<dbReference type="PANTHER" id="PTHR15750">
    <property type="entry name" value="VASOHIBIN-1-LIKE ISOFORM X2"/>
    <property type="match status" value="1"/>
</dbReference>
<feature type="active site" evidence="1">
    <location>
        <position position="186"/>
    </location>
</feature>
<dbReference type="STRING" id="126957.T1IQU1"/>
<evidence type="ECO:0000256" key="1">
    <source>
        <dbReference type="PIRSR" id="PIRSR628131-1"/>
    </source>
</evidence>
<dbReference type="Proteomes" id="UP000014500">
    <property type="component" value="Unassembled WGS sequence"/>
</dbReference>
<dbReference type="HOGENOM" id="CLU_061405_0_1_1"/>
<dbReference type="PANTHER" id="PTHR15750:SF2">
    <property type="entry name" value="VASOHIBIN"/>
    <property type="match status" value="1"/>
</dbReference>